<dbReference type="OrthoDB" id="338237at2"/>
<sequence length="184" mass="20094">MIVANCAESPGLGRFLMYDAVVLPALQAMNRAGHLLDVVDATGRANNLLSAKLAPDMFDFSMQIRMVPDFALRATFPLTGRAVPELGHGHDMAALRARLEESDALVRGLTEADFDGGADRIIRHRAGDAELEQTGRDYLQRFALPNLWFHLSMAFAILRIAHVPVGKGDFDGLHSYAPGFSFVS</sequence>
<organism evidence="1 2">
    <name type="scientific">Pelagovum pacificum</name>
    <dbReference type="NCBI Taxonomy" id="2588711"/>
    <lineage>
        <taxon>Bacteria</taxon>
        <taxon>Pseudomonadati</taxon>
        <taxon>Pseudomonadota</taxon>
        <taxon>Alphaproteobacteria</taxon>
        <taxon>Rhodobacterales</taxon>
        <taxon>Paracoccaceae</taxon>
        <taxon>Pelagovum</taxon>
    </lineage>
</organism>
<dbReference type="Gene3D" id="1.20.120.450">
    <property type="entry name" value="dinb family like domain"/>
    <property type="match status" value="1"/>
</dbReference>
<dbReference type="SUPFAM" id="SSF109854">
    <property type="entry name" value="DinB/YfiT-like putative metalloenzymes"/>
    <property type="match status" value="1"/>
</dbReference>
<dbReference type="AlphaFoldDB" id="A0A5C5GEH0"/>
<dbReference type="Pfam" id="PF09351">
    <property type="entry name" value="DUF1993"/>
    <property type="match status" value="1"/>
</dbReference>
<dbReference type="PANTHER" id="PTHR36922:SF1">
    <property type="entry name" value="DUF1993 DOMAIN-CONTAINING PROTEIN"/>
    <property type="match status" value="1"/>
</dbReference>
<dbReference type="InterPro" id="IPR034660">
    <property type="entry name" value="DinB/YfiT-like"/>
</dbReference>
<name>A0A5C5GEH0_9RHOB</name>
<protein>
    <submittedName>
        <fullName evidence="1">DUF1993 domain-containing protein</fullName>
    </submittedName>
</protein>
<dbReference type="EMBL" id="VFFF01000001">
    <property type="protein sequence ID" value="TNY33103.1"/>
    <property type="molecule type" value="Genomic_DNA"/>
</dbReference>
<evidence type="ECO:0000313" key="1">
    <source>
        <dbReference type="EMBL" id="TNY33103.1"/>
    </source>
</evidence>
<gene>
    <name evidence="1" type="ORF">FHY64_07435</name>
</gene>
<evidence type="ECO:0000313" key="2">
    <source>
        <dbReference type="Proteomes" id="UP000314011"/>
    </source>
</evidence>
<dbReference type="PANTHER" id="PTHR36922">
    <property type="entry name" value="BLL2446 PROTEIN"/>
    <property type="match status" value="1"/>
</dbReference>
<dbReference type="InterPro" id="IPR018531">
    <property type="entry name" value="DUF1993"/>
</dbReference>
<accession>A0A5C5GEH0</accession>
<proteinExistence type="predicted"/>
<dbReference type="Proteomes" id="UP000314011">
    <property type="component" value="Unassembled WGS sequence"/>
</dbReference>
<keyword evidence="2" id="KW-1185">Reference proteome</keyword>
<reference evidence="1 2" key="1">
    <citation type="submission" date="2019-06" db="EMBL/GenBank/DDBJ databases">
        <title>Genome of new Rhodobacteraceae sp. SM1903.</title>
        <authorList>
            <person name="Ren X."/>
        </authorList>
    </citation>
    <scope>NUCLEOTIDE SEQUENCE [LARGE SCALE GENOMIC DNA]</scope>
    <source>
        <strain evidence="1 2">SM1903</strain>
    </source>
</reference>
<comment type="caution">
    <text evidence="1">The sequence shown here is derived from an EMBL/GenBank/DDBJ whole genome shotgun (WGS) entry which is preliminary data.</text>
</comment>